<evidence type="ECO:0000256" key="8">
    <source>
        <dbReference type="ARBA" id="ARBA00022741"/>
    </source>
</evidence>
<dbReference type="InterPro" id="IPR003594">
    <property type="entry name" value="HATPase_dom"/>
</dbReference>
<dbReference type="PANTHER" id="PTHR45528">
    <property type="entry name" value="SENSOR HISTIDINE KINASE CPXA"/>
    <property type="match status" value="1"/>
</dbReference>
<keyword evidence="11 14" id="KW-1133">Transmembrane helix</keyword>
<dbReference type="RefSeq" id="WP_386721434.1">
    <property type="nucleotide sequence ID" value="NZ_JBHRSZ010000004.1"/>
</dbReference>
<reference evidence="18" key="1">
    <citation type="journal article" date="2019" name="Int. J. Syst. Evol. Microbiol.">
        <title>The Global Catalogue of Microorganisms (GCM) 10K type strain sequencing project: providing services to taxonomists for standard genome sequencing and annotation.</title>
        <authorList>
            <consortium name="The Broad Institute Genomics Platform"/>
            <consortium name="The Broad Institute Genome Sequencing Center for Infectious Disease"/>
            <person name="Wu L."/>
            <person name="Ma J."/>
        </authorList>
    </citation>
    <scope>NUCLEOTIDE SEQUENCE [LARGE SCALE GENOMIC DNA]</scope>
    <source>
        <strain evidence="18">KCTC 52438</strain>
    </source>
</reference>
<evidence type="ECO:0000256" key="2">
    <source>
        <dbReference type="ARBA" id="ARBA00004651"/>
    </source>
</evidence>
<keyword evidence="7 14" id="KW-0812">Transmembrane</keyword>
<gene>
    <name evidence="17" type="ORF">ACFOEK_12595</name>
</gene>
<dbReference type="InterPro" id="IPR036890">
    <property type="entry name" value="HATPase_C_sf"/>
</dbReference>
<evidence type="ECO:0000256" key="13">
    <source>
        <dbReference type="ARBA" id="ARBA00023136"/>
    </source>
</evidence>
<dbReference type="InterPro" id="IPR004358">
    <property type="entry name" value="Sig_transdc_His_kin-like_C"/>
</dbReference>
<evidence type="ECO:0000256" key="1">
    <source>
        <dbReference type="ARBA" id="ARBA00000085"/>
    </source>
</evidence>
<dbReference type="SUPFAM" id="SSF55874">
    <property type="entry name" value="ATPase domain of HSP90 chaperone/DNA topoisomerase II/histidine kinase"/>
    <property type="match status" value="1"/>
</dbReference>
<dbReference type="PRINTS" id="PR00344">
    <property type="entry name" value="BCTRLSENSOR"/>
</dbReference>
<evidence type="ECO:0000256" key="11">
    <source>
        <dbReference type="ARBA" id="ARBA00022989"/>
    </source>
</evidence>
<evidence type="ECO:0000259" key="16">
    <source>
        <dbReference type="PROSITE" id="PS50885"/>
    </source>
</evidence>
<dbReference type="PROSITE" id="PS50109">
    <property type="entry name" value="HIS_KIN"/>
    <property type="match status" value="1"/>
</dbReference>
<keyword evidence="13 14" id="KW-0472">Membrane</keyword>
<comment type="caution">
    <text evidence="17">The sequence shown here is derived from an EMBL/GenBank/DDBJ whole genome shotgun (WGS) entry which is preliminary data.</text>
</comment>
<comment type="catalytic activity">
    <reaction evidence="1">
        <text>ATP + protein L-histidine = ADP + protein N-phospho-L-histidine.</text>
        <dbReference type="EC" id="2.7.13.3"/>
    </reaction>
</comment>
<evidence type="ECO:0000313" key="17">
    <source>
        <dbReference type="EMBL" id="MFC3151871.1"/>
    </source>
</evidence>
<dbReference type="Pfam" id="PF00672">
    <property type="entry name" value="HAMP"/>
    <property type="match status" value="1"/>
</dbReference>
<feature type="transmembrane region" description="Helical" evidence="14">
    <location>
        <begin position="190"/>
        <end position="212"/>
    </location>
</feature>
<keyword evidence="6" id="KW-0808">Transferase</keyword>
<evidence type="ECO:0000256" key="4">
    <source>
        <dbReference type="ARBA" id="ARBA00022475"/>
    </source>
</evidence>
<dbReference type="InterPro" id="IPR050398">
    <property type="entry name" value="HssS/ArlS-like"/>
</dbReference>
<dbReference type="SMART" id="SM00388">
    <property type="entry name" value="HisKA"/>
    <property type="match status" value="1"/>
</dbReference>
<dbReference type="Gene3D" id="6.10.340.10">
    <property type="match status" value="1"/>
</dbReference>
<keyword evidence="5" id="KW-0597">Phosphoprotein</keyword>
<dbReference type="Gene3D" id="3.30.565.10">
    <property type="entry name" value="Histidine kinase-like ATPase, C-terminal domain"/>
    <property type="match status" value="1"/>
</dbReference>
<evidence type="ECO:0000256" key="3">
    <source>
        <dbReference type="ARBA" id="ARBA00012438"/>
    </source>
</evidence>
<evidence type="ECO:0000256" key="14">
    <source>
        <dbReference type="SAM" id="Phobius"/>
    </source>
</evidence>
<name>A0ABV7HK31_9GAMM</name>
<evidence type="ECO:0000256" key="6">
    <source>
        <dbReference type="ARBA" id="ARBA00022679"/>
    </source>
</evidence>
<feature type="domain" description="HAMP" evidence="16">
    <location>
        <begin position="213"/>
        <end position="270"/>
    </location>
</feature>
<dbReference type="InterPro" id="IPR003660">
    <property type="entry name" value="HAMP_dom"/>
</dbReference>
<sequence length="491" mass="55164">MARLHSMYHFKTLRTRLLVVFTGFSVILITVFLAFNVYSFYQGLLQYVKEKEVTAVEKVAELMTVRVSRQEIVLRRITPRDWNEAIKDSLLSVGDEEERNEILRQEQRLRAYESSRRNIPSRVPPPPASLSKLIALVDLDKRPVFGDIWSGEGVSYFPIYKEDKLTAYVAYKPSKSLFAKQEKEFIQHQVVGYLVISAIALVSCLFIAWWLANRISHPVMLVANGARKLSAGKYGINVELSESESKLKDEIGQLVKDFNYLSKVLEKNEESRLNWSSDIAHELRTPVAVLKGEIEAITDGVRPLNMNSVDSLKEEVEMLEKMISDLRLLTLSDAGALDYQMESVDLNSVIRQTVVAMEPLFKKAGLSLKYNLRGKPRVIHGDRARIKQLINNLLSNSLKYTDAPSDVVVSLNSQSNVQTFMIEDGAPGVPTESLSLLFDRLYRVDKSRSRSTGGSGLGMAICKNIAEAHDATICCSHSNLGGLKVSIAFKN</sequence>
<proteinExistence type="predicted"/>
<keyword evidence="10 17" id="KW-0067">ATP-binding</keyword>
<accession>A0ABV7HK31</accession>
<dbReference type="SMART" id="SM00387">
    <property type="entry name" value="HATPase_c"/>
    <property type="match status" value="1"/>
</dbReference>
<feature type="transmembrane region" description="Helical" evidence="14">
    <location>
        <begin position="17"/>
        <end position="41"/>
    </location>
</feature>
<protein>
    <recommendedName>
        <fullName evidence="3">histidine kinase</fullName>
        <ecNumber evidence="3">2.7.13.3</ecNumber>
    </recommendedName>
</protein>
<evidence type="ECO:0000256" key="7">
    <source>
        <dbReference type="ARBA" id="ARBA00022692"/>
    </source>
</evidence>
<evidence type="ECO:0000313" key="18">
    <source>
        <dbReference type="Proteomes" id="UP001595476"/>
    </source>
</evidence>
<keyword evidence="4" id="KW-1003">Cell membrane</keyword>
<dbReference type="EC" id="2.7.13.3" evidence="3"/>
<evidence type="ECO:0000256" key="9">
    <source>
        <dbReference type="ARBA" id="ARBA00022777"/>
    </source>
</evidence>
<evidence type="ECO:0000256" key="10">
    <source>
        <dbReference type="ARBA" id="ARBA00022840"/>
    </source>
</evidence>
<keyword evidence="8" id="KW-0547">Nucleotide-binding</keyword>
<keyword evidence="12" id="KW-0902">Two-component regulatory system</keyword>
<dbReference type="CDD" id="cd00082">
    <property type="entry name" value="HisKA"/>
    <property type="match status" value="1"/>
</dbReference>
<dbReference type="InterPro" id="IPR036097">
    <property type="entry name" value="HisK_dim/P_sf"/>
</dbReference>
<comment type="subcellular location">
    <subcellularLocation>
        <location evidence="2">Cell membrane</location>
        <topology evidence="2">Multi-pass membrane protein</topology>
    </subcellularLocation>
</comment>
<dbReference type="Gene3D" id="1.10.287.130">
    <property type="match status" value="1"/>
</dbReference>
<dbReference type="Pfam" id="PF02518">
    <property type="entry name" value="HATPase_c"/>
    <property type="match status" value="1"/>
</dbReference>
<dbReference type="InterPro" id="IPR003661">
    <property type="entry name" value="HisK_dim/P_dom"/>
</dbReference>
<dbReference type="GO" id="GO:0005524">
    <property type="term" value="F:ATP binding"/>
    <property type="evidence" value="ECO:0007669"/>
    <property type="project" value="UniProtKB-KW"/>
</dbReference>
<dbReference type="EMBL" id="JBHRSZ010000004">
    <property type="protein sequence ID" value="MFC3151871.1"/>
    <property type="molecule type" value="Genomic_DNA"/>
</dbReference>
<dbReference type="SUPFAM" id="SSF47384">
    <property type="entry name" value="Homodimeric domain of signal transducing histidine kinase"/>
    <property type="match status" value="1"/>
</dbReference>
<evidence type="ECO:0000256" key="12">
    <source>
        <dbReference type="ARBA" id="ARBA00023012"/>
    </source>
</evidence>
<dbReference type="PANTHER" id="PTHR45528:SF1">
    <property type="entry name" value="SENSOR HISTIDINE KINASE CPXA"/>
    <property type="match status" value="1"/>
</dbReference>
<feature type="domain" description="Histidine kinase" evidence="15">
    <location>
        <begin position="278"/>
        <end position="491"/>
    </location>
</feature>
<dbReference type="Proteomes" id="UP001595476">
    <property type="component" value="Unassembled WGS sequence"/>
</dbReference>
<dbReference type="Pfam" id="PF00512">
    <property type="entry name" value="HisKA"/>
    <property type="match status" value="1"/>
</dbReference>
<dbReference type="PROSITE" id="PS50885">
    <property type="entry name" value="HAMP"/>
    <property type="match status" value="1"/>
</dbReference>
<evidence type="ECO:0000256" key="5">
    <source>
        <dbReference type="ARBA" id="ARBA00022553"/>
    </source>
</evidence>
<keyword evidence="9" id="KW-0418">Kinase</keyword>
<keyword evidence="18" id="KW-1185">Reference proteome</keyword>
<organism evidence="17 18">
    <name type="scientific">Litoribrevibacter euphylliae</name>
    <dbReference type="NCBI Taxonomy" id="1834034"/>
    <lineage>
        <taxon>Bacteria</taxon>
        <taxon>Pseudomonadati</taxon>
        <taxon>Pseudomonadota</taxon>
        <taxon>Gammaproteobacteria</taxon>
        <taxon>Oceanospirillales</taxon>
        <taxon>Oceanospirillaceae</taxon>
        <taxon>Litoribrevibacter</taxon>
    </lineage>
</organism>
<dbReference type="InterPro" id="IPR005467">
    <property type="entry name" value="His_kinase_dom"/>
</dbReference>
<dbReference type="CDD" id="cd06225">
    <property type="entry name" value="HAMP"/>
    <property type="match status" value="1"/>
</dbReference>
<evidence type="ECO:0000259" key="15">
    <source>
        <dbReference type="PROSITE" id="PS50109"/>
    </source>
</evidence>